<keyword evidence="10" id="KW-0966">Cell projection</keyword>
<dbReference type="CDD" id="cd07980">
    <property type="entry name" value="TFIIF_beta"/>
    <property type="match status" value="1"/>
</dbReference>
<sequence>MTETIRLIINELAKEPFKKNYTVISFDSLQPEQLLQVLSDVLAEFESANKVDIREEAPEDTVVRILNALRILKYRPPEDDPSSLRSGLISGSPKVIHPILGWILPRIPELKTRAYLARYLMKVEIPQEIRADIEIEELYQQYEASIEQFKNVHKQLDTMKSKGFTTSEIRKDIAAMEQEQESVTRKIEKLKRQVEGMQNIDSTLEVVQTFRKEKEKAREVEQQQVQQTQALNQAEQRIQRLQRQLKEIKAAAAGATAEGILQRIEQDCDVAKYIVNEKLPKECEIRRKEIHIMEKVLSEGAITPKDLDDTRARIDRVKAELNDLVMKRMMKSEDDKLVMFRQQAAIVSNKKSTLFEKLNELKNELSMLKEEVGEKRKIIGNMQGDSIVKEDDFKEYVKNLRVKSTRYKQLKGEMNYLKAESGVLSKTLFILEEQLQSSNLDLNALEAKLGIKGFSEIQGNLEKISTEKSVLDEKKSEHLQKMSDTVQELHEKIDMKKVDLAPLVKTLNNVRQEAQILGHEHEAAKRKYDSVVSSVDSSLSSLTKDVENLRRTSEEDQIRFCKLQAETVVYKVELKRMQEELKAYAAAGQGNQDRKKSYKEQLMTKISDQERLGKRLKEEEKEIVERQSDRVNQVLMWKDLIKLLELKKQLRENQSMSQAAASSSSQGSGGPGPSTAAAGPSQSGHSSSKVDLSLVNRGIWLVKVPKYLAERWSRIPGNVEAGKLKIYKSNLGGKPKVTLSLSEATLCAKEAGDDDIPKEHDLIATAVTNQTMVAFDVESNVQDDDNEKISVLGKVHQKLECRPVYDTNYMQLKKTAIHKASQPIRQVKQLDRVVQSYKPVSDHKNNKEYEERKKAEGKKARDDKEKVLEMLFAAFEKHQYYNVKDLVRITNQPVGYLKEVLKEVCNYCVKNPHKNMWELKPEYRHYKMETDD</sequence>
<comment type="caution">
    <text evidence="17">The sequence shown here is derived from an EMBL/GenBank/DDBJ whole genome shotgun (WGS) entry which is preliminary data.</text>
</comment>
<keyword evidence="5 12" id="KW-0175">Coiled coil</keyword>
<feature type="compositionally biased region" description="Low complexity" evidence="13">
    <location>
        <begin position="657"/>
        <end position="666"/>
    </location>
</feature>
<evidence type="ECO:0000256" key="12">
    <source>
        <dbReference type="SAM" id="Coils"/>
    </source>
</evidence>
<keyword evidence="7" id="KW-0238">DNA-binding</keyword>
<evidence type="ECO:0000256" key="10">
    <source>
        <dbReference type="ARBA" id="ARBA00023273"/>
    </source>
</evidence>
<evidence type="ECO:0000256" key="7">
    <source>
        <dbReference type="ARBA" id="ARBA00023125"/>
    </source>
</evidence>
<feature type="domain" description="TFIIF beta subunit N-terminal" evidence="15">
    <location>
        <begin position="696"/>
        <end position="829"/>
    </location>
</feature>
<keyword evidence="4" id="KW-0805">Transcription regulation</keyword>
<comment type="subcellular location">
    <subcellularLocation>
        <location evidence="2">Cell projection</location>
        <location evidence="2">Cilium</location>
    </subcellularLocation>
    <subcellularLocation>
        <location evidence="1">Nucleus</location>
    </subcellularLocation>
</comment>
<evidence type="ECO:0000256" key="8">
    <source>
        <dbReference type="ARBA" id="ARBA00023163"/>
    </source>
</evidence>
<evidence type="ECO:0000259" key="14">
    <source>
        <dbReference type="Pfam" id="PF02270"/>
    </source>
</evidence>
<dbReference type="EMBL" id="CAXLJM020000027">
    <property type="protein sequence ID" value="CAL8094499.1"/>
    <property type="molecule type" value="Genomic_DNA"/>
</dbReference>
<evidence type="ECO:0000256" key="13">
    <source>
        <dbReference type="SAM" id="MobiDB-lite"/>
    </source>
</evidence>
<feature type="region of interest" description="Disordered" evidence="13">
    <location>
        <begin position="655"/>
        <end position="689"/>
    </location>
</feature>
<feature type="coiled-coil region" evidence="12">
    <location>
        <begin position="307"/>
        <end position="378"/>
    </location>
</feature>
<reference evidence="17 18" key="1">
    <citation type="submission" date="2024-08" db="EMBL/GenBank/DDBJ databases">
        <authorList>
            <person name="Cucini C."/>
            <person name="Frati F."/>
        </authorList>
    </citation>
    <scope>NUCLEOTIDE SEQUENCE [LARGE SCALE GENOMIC DNA]</scope>
</reference>
<evidence type="ECO:0000313" key="17">
    <source>
        <dbReference type="EMBL" id="CAL8094499.1"/>
    </source>
</evidence>
<dbReference type="InterPro" id="IPR043016">
    <property type="entry name" value="IFT81_N_sf"/>
</dbReference>
<feature type="coiled-coil region" evidence="12">
    <location>
        <begin position="173"/>
        <end position="258"/>
    </location>
</feature>
<proteinExistence type="inferred from homology"/>
<dbReference type="Gene3D" id="1.10.418.70">
    <property type="entry name" value="Intraflagellar transport protein 81, N-terminal domain"/>
    <property type="match status" value="1"/>
</dbReference>
<feature type="compositionally biased region" description="Basic and acidic residues" evidence="13">
    <location>
        <begin position="840"/>
        <end position="860"/>
    </location>
</feature>
<gene>
    <name evidence="17" type="ORF">ODALV1_LOCUS8794</name>
</gene>
<dbReference type="SUPFAM" id="SSF50916">
    <property type="entry name" value="Rap30/74 interaction domains"/>
    <property type="match status" value="1"/>
</dbReference>
<keyword evidence="6" id="KW-0969">Cilium</keyword>
<dbReference type="Gene3D" id="1.10.10.10">
    <property type="entry name" value="Winged helix-like DNA-binding domain superfamily/Winged helix DNA-binding domain"/>
    <property type="match status" value="1"/>
</dbReference>
<evidence type="ECO:0000256" key="4">
    <source>
        <dbReference type="ARBA" id="ARBA00023015"/>
    </source>
</evidence>
<dbReference type="Pfam" id="PF02270">
    <property type="entry name" value="TFIIF_beta"/>
    <property type="match status" value="1"/>
</dbReference>
<evidence type="ECO:0000256" key="5">
    <source>
        <dbReference type="ARBA" id="ARBA00023054"/>
    </source>
</evidence>
<protein>
    <recommendedName>
        <fullName evidence="19">General transcription factor IIF subunit 2</fullName>
    </recommendedName>
</protein>
<dbReference type="PANTHER" id="PTHR15614">
    <property type="entry name" value="INTRAFLAGELLAR TRANSPORT PROTEIN 81 HOMOLOG"/>
    <property type="match status" value="1"/>
</dbReference>
<name>A0ABP1Q9E0_9HEXA</name>
<feature type="domain" description="IFT81 calponin homology" evidence="16">
    <location>
        <begin position="3"/>
        <end position="124"/>
    </location>
</feature>
<evidence type="ECO:0000259" key="16">
    <source>
        <dbReference type="Pfam" id="PF18383"/>
    </source>
</evidence>
<dbReference type="Pfam" id="PF17683">
    <property type="entry name" value="TFIIF_beta_N"/>
    <property type="match status" value="1"/>
</dbReference>
<dbReference type="SUPFAM" id="SSF46785">
    <property type="entry name" value="Winged helix' DNA-binding domain"/>
    <property type="match status" value="1"/>
</dbReference>
<dbReference type="PANTHER" id="PTHR15614:SF2">
    <property type="entry name" value="INTRAFLAGELLAR TRANSPORT PROTEIN 81 HOMOLOG"/>
    <property type="match status" value="1"/>
</dbReference>
<evidence type="ECO:0000259" key="15">
    <source>
        <dbReference type="Pfam" id="PF17683"/>
    </source>
</evidence>
<feature type="domain" description="TFIIF beta subunit HTH" evidence="14">
    <location>
        <begin position="860"/>
        <end position="924"/>
    </location>
</feature>
<evidence type="ECO:0008006" key="19">
    <source>
        <dbReference type="Google" id="ProtNLM"/>
    </source>
</evidence>
<evidence type="ECO:0000256" key="2">
    <source>
        <dbReference type="ARBA" id="ARBA00004138"/>
    </source>
</evidence>
<dbReference type="InterPro" id="IPR040450">
    <property type="entry name" value="TFIIF_beta_HTH"/>
</dbReference>
<organism evidence="17 18">
    <name type="scientific">Orchesella dallaii</name>
    <dbReference type="NCBI Taxonomy" id="48710"/>
    <lineage>
        <taxon>Eukaryota</taxon>
        <taxon>Metazoa</taxon>
        <taxon>Ecdysozoa</taxon>
        <taxon>Arthropoda</taxon>
        <taxon>Hexapoda</taxon>
        <taxon>Collembola</taxon>
        <taxon>Entomobryomorpha</taxon>
        <taxon>Entomobryoidea</taxon>
        <taxon>Orchesellidae</taxon>
        <taxon>Orchesellinae</taxon>
        <taxon>Orchesella</taxon>
    </lineage>
</organism>
<dbReference type="InterPro" id="IPR040504">
    <property type="entry name" value="TFIIF_beta_N"/>
</dbReference>
<dbReference type="Proteomes" id="UP001642540">
    <property type="component" value="Unassembled WGS sequence"/>
</dbReference>
<evidence type="ECO:0000256" key="11">
    <source>
        <dbReference type="ARBA" id="ARBA00043983"/>
    </source>
</evidence>
<dbReference type="InterPro" id="IPR036390">
    <property type="entry name" value="WH_DNA-bd_sf"/>
</dbReference>
<evidence type="ECO:0000256" key="9">
    <source>
        <dbReference type="ARBA" id="ARBA00023242"/>
    </source>
</evidence>
<keyword evidence="18" id="KW-1185">Reference proteome</keyword>
<dbReference type="Pfam" id="PF18383">
    <property type="entry name" value="IFT81_CH"/>
    <property type="match status" value="1"/>
</dbReference>
<feature type="compositionally biased region" description="Low complexity" evidence="13">
    <location>
        <begin position="673"/>
        <end position="684"/>
    </location>
</feature>
<dbReference type="InterPro" id="IPR036388">
    <property type="entry name" value="WH-like_DNA-bd_sf"/>
</dbReference>
<comment type="similarity">
    <text evidence="11">Belongs to the IFT81 family.</text>
</comment>
<evidence type="ECO:0000256" key="6">
    <source>
        <dbReference type="ARBA" id="ARBA00023069"/>
    </source>
</evidence>
<evidence type="ECO:0000313" key="18">
    <source>
        <dbReference type="Proteomes" id="UP001642540"/>
    </source>
</evidence>
<dbReference type="InterPro" id="IPR041146">
    <property type="entry name" value="IFT81_CH"/>
</dbReference>
<accession>A0ABP1Q9E0</accession>
<keyword evidence="8" id="KW-0804">Transcription</keyword>
<evidence type="ECO:0000256" key="3">
    <source>
        <dbReference type="ARBA" id="ARBA00022794"/>
    </source>
</evidence>
<feature type="region of interest" description="Disordered" evidence="13">
    <location>
        <begin position="835"/>
        <end position="860"/>
    </location>
</feature>
<keyword evidence="9" id="KW-0539">Nucleus</keyword>
<dbReference type="InterPro" id="IPR011039">
    <property type="entry name" value="TFIIF_interaction"/>
</dbReference>
<evidence type="ECO:0000256" key="1">
    <source>
        <dbReference type="ARBA" id="ARBA00004123"/>
    </source>
</evidence>
<dbReference type="InterPro" id="IPR029600">
    <property type="entry name" value="IFT81"/>
</dbReference>
<keyword evidence="3" id="KW-0970">Cilium biogenesis/degradation</keyword>